<dbReference type="OrthoDB" id="3934656at2759"/>
<comment type="cofactor">
    <cofactor evidence="1 7">
        <name>heme</name>
        <dbReference type="ChEBI" id="CHEBI:30413"/>
    </cofactor>
</comment>
<dbReference type="InterPro" id="IPR017972">
    <property type="entry name" value="Cyt_P450_CS"/>
</dbReference>
<dbReference type="GO" id="GO:0005506">
    <property type="term" value="F:iron ion binding"/>
    <property type="evidence" value="ECO:0007669"/>
    <property type="project" value="InterPro"/>
</dbReference>
<name>A0A6A6AX87_9PEZI</name>
<evidence type="ECO:0000313" key="11">
    <source>
        <dbReference type="Proteomes" id="UP000799438"/>
    </source>
</evidence>
<dbReference type="AlphaFoldDB" id="A0A6A6AX87"/>
<dbReference type="InterPro" id="IPR001128">
    <property type="entry name" value="Cyt_P450"/>
</dbReference>
<evidence type="ECO:0000256" key="8">
    <source>
        <dbReference type="RuleBase" id="RU000461"/>
    </source>
</evidence>
<accession>A0A6A6AX87</accession>
<dbReference type="FunFam" id="1.10.630.10:FF:000050">
    <property type="entry name" value="Cytochrome P450 monooxygenase"/>
    <property type="match status" value="1"/>
</dbReference>
<organism evidence="10 11">
    <name type="scientific">Aplosporella prunicola CBS 121167</name>
    <dbReference type="NCBI Taxonomy" id="1176127"/>
    <lineage>
        <taxon>Eukaryota</taxon>
        <taxon>Fungi</taxon>
        <taxon>Dikarya</taxon>
        <taxon>Ascomycota</taxon>
        <taxon>Pezizomycotina</taxon>
        <taxon>Dothideomycetes</taxon>
        <taxon>Dothideomycetes incertae sedis</taxon>
        <taxon>Botryosphaeriales</taxon>
        <taxon>Aplosporellaceae</taxon>
        <taxon>Aplosporella</taxon>
    </lineage>
</organism>
<evidence type="ECO:0000256" key="3">
    <source>
        <dbReference type="ARBA" id="ARBA00022723"/>
    </source>
</evidence>
<evidence type="ECO:0000256" key="2">
    <source>
        <dbReference type="ARBA" id="ARBA00022617"/>
    </source>
</evidence>
<dbReference type="Gene3D" id="1.10.630.10">
    <property type="entry name" value="Cytochrome P450"/>
    <property type="match status" value="1"/>
</dbReference>
<dbReference type="PRINTS" id="PR00463">
    <property type="entry name" value="EP450I"/>
</dbReference>
<dbReference type="GO" id="GO:0020037">
    <property type="term" value="F:heme binding"/>
    <property type="evidence" value="ECO:0007669"/>
    <property type="project" value="InterPro"/>
</dbReference>
<evidence type="ECO:0000256" key="6">
    <source>
        <dbReference type="ARBA" id="ARBA00023033"/>
    </source>
</evidence>
<evidence type="ECO:0000313" key="10">
    <source>
        <dbReference type="EMBL" id="KAF2135595.1"/>
    </source>
</evidence>
<dbReference type="InterPro" id="IPR036396">
    <property type="entry name" value="Cyt_P450_sf"/>
</dbReference>
<keyword evidence="9" id="KW-0472">Membrane</keyword>
<dbReference type="CDD" id="cd11060">
    <property type="entry name" value="CYP57A1-like"/>
    <property type="match status" value="1"/>
</dbReference>
<feature type="transmembrane region" description="Helical" evidence="9">
    <location>
        <begin position="12"/>
        <end position="31"/>
    </location>
</feature>
<keyword evidence="4 8" id="KW-0560">Oxidoreductase</keyword>
<dbReference type="InterPro" id="IPR002401">
    <property type="entry name" value="Cyt_P450_E_grp-I"/>
</dbReference>
<feature type="binding site" description="axial binding residue" evidence="7">
    <location>
        <position position="455"/>
    </location>
    <ligand>
        <name>heme</name>
        <dbReference type="ChEBI" id="CHEBI:30413"/>
    </ligand>
    <ligandPart>
        <name>Fe</name>
        <dbReference type="ChEBI" id="CHEBI:18248"/>
    </ligandPart>
</feature>
<dbReference type="GO" id="GO:0004497">
    <property type="term" value="F:monooxygenase activity"/>
    <property type="evidence" value="ECO:0007669"/>
    <property type="project" value="UniProtKB-KW"/>
</dbReference>
<evidence type="ECO:0000256" key="7">
    <source>
        <dbReference type="PIRSR" id="PIRSR602401-1"/>
    </source>
</evidence>
<keyword evidence="2 7" id="KW-0349">Heme</keyword>
<comment type="similarity">
    <text evidence="8">Belongs to the cytochrome P450 family.</text>
</comment>
<keyword evidence="5 7" id="KW-0408">Iron</keyword>
<reference evidence="10" key="1">
    <citation type="journal article" date="2020" name="Stud. Mycol.">
        <title>101 Dothideomycetes genomes: a test case for predicting lifestyles and emergence of pathogens.</title>
        <authorList>
            <person name="Haridas S."/>
            <person name="Albert R."/>
            <person name="Binder M."/>
            <person name="Bloem J."/>
            <person name="Labutti K."/>
            <person name="Salamov A."/>
            <person name="Andreopoulos B."/>
            <person name="Baker S."/>
            <person name="Barry K."/>
            <person name="Bills G."/>
            <person name="Bluhm B."/>
            <person name="Cannon C."/>
            <person name="Castanera R."/>
            <person name="Culley D."/>
            <person name="Daum C."/>
            <person name="Ezra D."/>
            <person name="Gonzalez J."/>
            <person name="Henrissat B."/>
            <person name="Kuo A."/>
            <person name="Liang C."/>
            <person name="Lipzen A."/>
            <person name="Lutzoni F."/>
            <person name="Magnuson J."/>
            <person name="Mondo S."/>
            <person name="Nolan M."/>
            <person name="Ohm R."/>
            <person name="Pangilinan J."/>
            <person name="Park H.-J."/>
            <person name="Ramirez L."/>
            <person name="Alfaro M."/>
            <person name="Sun H."/>
            <person name="Tritt A."/>
            <person name="Yoshinaga Y."/>
            <person name="Zwiers L.-H."/>
            <person name="Turgeon B."/>
            <person name="Goodwin S."/>
            <person name="Spatafora J."/>
            <person name="Crous P."/>
            <person name="Grigoriev I."/>
        </authorList>
    </citation>
    <scope>NUCLEOTIDE SEQUENCE</scope>
    <source>
        <strain evidence="10">CBS 121167</strain>
    </source>
</reference>
<keyword evidence="6 8" id="KW-0503">Monooxygenase</keyword>
<evidence type="ECO:0000256" key="9">
    <source>
        <dbReference type="SAM" id="Phobius"/>
    </source>
</evidence>
<sequence>MDQQLLVWEHATLTKIVLLFIPSLFISLLVHRIISDYLKLRHVPGPFFAAFSNLPRVSWVLSKRAHNKHIELHEKYGDLVRFGPNMVSCSDPTQIPTIYPLKGRGFVKSQFYKVLLPYSKGKSLPSLFGTDDEDIHKALKKPISGIFSMSNLVTFEPYVDSTIQLLLEQLDRRFVLTGEACDFGQWLQMFAFDVMGELTFSRKFGFLKEGRDVDGVMEKIWEHFKTAAPVTQMPWIDRFWNKNPLLVRFWPSTASPIMAFARQRVLERQAAEKDWDEASETNPRDFLSRFVEAQAKDSSVPDWAVTVWVFSNITAGSDSTAVVLRCIWYNLLHHPETLAELRRELERADLSQPCKWKEVHELPYLTACIKEGIRMHPPFGLPFERVVPAGGAVISGKYLEEGTVVGMSAWVANRNKAIFGHDAERWNPGRWCCDDGRRKEMENAILTFGAGKRQCLGRHIAYLEMFKLIPSLVQAYNIEPIESEGWTIENLWFVTQKGLKARLSKRVV</sequence>
<proteinExistence type="inferred from homology"/>
<dbReference type="PANTHER" id="PTHR24305">
    <property type="entry name" value="CYTOCHROME P450"/>
    <property type="match status" value="1"/>
</dbReference>
<dbReference type="GeneID" id="54298997"/>
<dbReference type="Proteomes" id="UP000799438">
    <property type="component" value="Unassembled WGS sequence"/>
</dbReference>
<dbReference type="PANTHER" id="PTHR24305:SF175">
    <property type="entry name" value="CYTOCHROME P450 MONOOXYGENASE PKFB"/>
    <property type="match status" value="1"/>
</dbReference>
<evidence type="ECO:0000256" key="4">
    <source>
        <dbReference type="ARBA" id="ARBA00023002"/>
    </source>
</evidence>
<dbReference type="PROSITE" id="PS00086">
    <property type="entry name" value="CYTOCHROME_P450"/>
    <property type="match status" value="1"/>
</dbReference>
<evidence type="ECO:0000256" key="1">
    <source>
        <dbReference type="ARBA" id="ARBA00001971"/>
    </source>
</evidence>
<dbReference type="InterPro" id="IPR050121">
    <property type="entry name" value="Cytochrome_P450_monoxygenase"/>
</dbReference>
<protein>
    <submittedName>
        <fullName evidence="10">Uncharacterized protein</fullName>
    </submittedName>
</protein>
<dbReference type="RefSeq" id="XP_033391313.1">
    <property type="nucleotide sequence ID" value="XM_033541501.1"/>
</dbReference>
<keyword evidence="9" id="KW-1133">Transmembrane helix</keyword>
<keyword evidence="3 7" id="KW-0479">Metal-binding</keyword>
<gene>
    <name evidence="10" type="ORF">K452DRAFT_293104</name>
</gene>
<keyword evidence="9" id="KW-0812">Transmembrane</keyword>
<dbReference type="EMBL" id="ML995567">
    <property type="protein sequence ID" value="KAF2135595.1"/>
    <property type="molecule type" value="Genomic_DNA"/>
</dbReference>
<dbReference type="SUPFAM" id="SSF48264">
    <property type="entry name" value="Cytochrome P450"/>
    <property type="match status" value="1"/>
</dbReference>
<dbReference type="PRINTS" id="PR00385">
    <property type="entry name" value="P450"/>
</dbReference>
<evidence type="ECO:0000256" key="5">
    <source>
        <dbReference type="ARBA" id="ARBA00023004"/>
    </source>
</evidence>
<dbReference type="Pfam" id="PF00067">
    <property type="entry name" value="p450"/>
    <property type="match status" value="1"/>
</dbReference>
<keyword evidence="11" id="KW-1185">Reference proteome</keyword>
<dbReference type="GO" id="GO:0016705">
    <property type="term" value="F:oxidoreductase activity, acting on paired donors, with incorporation or reduction of molecular oxygen"/>
    <property type="evidence" value="ECO:0007669"/>
    <property type="project" value="InterPro"/>
</dbReference>